<protein>
    <submittedName>
        <fullName evidence="1">SLOG family protein</fullName>
    </submittedName>
</protein>
<dbReference type="SUPFAM" id="SSF102405">
    <property type="entry name" value="MCP/YpsA-like"/>
    <property type="match status" value="1"/>
</dbReference>
<evidence type="ECO:0000313" key="2">
    <source>
        <dbReference type="Proteomes" id="UP001084197"/>
    </source>
</evidence>
<organism evidence="1 2">
    <name type="scientific">Natronobacillus azotifigens</name>
    <dbReference type="NCBI Taxonomy" id="472978"/>
    <lineage>
        <taxon>Bacteria</taxon>
        <taxon>Bacillati</taxon>
        <taxon>Bacillota</taxon>
        <taxon>Bacilli</taxon>
        <taxon>Bacillales</taxon>
        <taxon>Bacillaceae</taxon>
        <taxon>Natronobacillus</taxon>
    </lineage>
</organism>
<name>A0A9J6R956_9BACI</name>
<dbReference type="Pfam" id="PF06908">
    <property type="entry name" value="YpsA"/>
    <property type="match status" value="1"/>
</dbReference>
<dbReference type="Gene3D" id="3.40.50.450">
    <property type="match status" value="1"/>
</dbReference>
<dbReference type="PIRSF" id="PIRSF021290">
    <property type="entry name" value="DUF1273"/>
    <property type="match status" value="1"/>
</dbReference>
<dbReference type="NCBIfam" id="NF010181">
    <property type="entry name" value="PRK13660.1"/>
    <property type="match status" value="1"/>
</dbReference>
<dbReference type="Proteomes" id="UP001084197">
    <property type="component" value="Unassembled WGS sequence"/>
</dbReference>
<dbReference type="InterPro" id="IPR010697">
    <property type="entry name" value="YspA"/>
</dbReference>
<dbReference type="PANTHER" id="PTHR38440">
    <property type="entry name" value="UPF0398 PROTEIN YPSA"/>
    <property type="match status" value="1"/>
</dbReference>
<gene>
    <name evidence="1" type="ORF">OWO01_01540</name>
</gene>
<dbReference type="PANTHER" id="PTHR38440:SF1">
    <property type="entry name" value="UPF0398 PROTEIN SPR0331"/>
    <property type="match status" value="1"/>
</dbReference>
<dbReference type="AlphaFoldDB" id="A0A9J6R956"/>
<comment type="caution">
    <text evidence="1">The sequence shown here is derived from an EMBL/GenBank/DDBJ whole genome shotgun (WGS) entry which is preliminary data.</text>
</comment>
<reference evidence="1" key="1">
    <citation type="submission" date="2022-11" db="EMBL/GenBank/DDBJ databases">
        <title>WGS of Natronobacillus azotifigens 24KS-1, an anaerobic diazotrophic haloalkaliphile from soda-rich habitats.</title>
        <authorList>
            <person name="Sorokin D.Y."/>
            <person name="Merkel A.Y."/>
        </authorList>
    </citation>
    <scope>NUCLEOTIDE SEQUENCE</scope>
    <source>
        <strain evidence="1">24KS-1</strain>
    </source>
</reference>
<dbReference type="EMBL" id="JAPRAT010000002">
    <property type="protein sequence ID" value="MCZ0701894.1"/>
    <property type="molecule type" value="Genomic_DNA"/>
</dbReference>
<dbReference type="RefSeq" id="WP_268778662.1">
    <property type="nucleotide sequence ID" value="NZ_JAPRAT010000002.1"/>
</dbReference>
<evidence type="ECO:0000313" key="1">
    <source>
        <dbReference type="EMBL" id="MCZ0701894.1"/>
    </source>
</evidence>
<sequence length="188" mass="22157">MEKVMTVTGYKSYELNIAKLSDPKIFFIKEALRKAIIAFIENGGEWILISGQLGVELWAAEVIRDLRDNYEIKYAVIPPFDEQEKRWSEGEQEMYQKIVAEADFFQLLYQGPYQGPFQFKAKNKWLLEKSDASLILVDEEFPGSVQYYLDIAKQEEKHNSYSIYYLTPFDLEEIVREWNENNNNLLNE</sequence>
<accession>A0A9J6R956</accession>
<keyword evidence="2" id="KW-1185">Reference proteome</keyword>
<proteinExistence type="predicted"/>